<proteinExistence type="predicted"/>
<reference evidence="2 3" key="1">
    <citation type="journal article" date="2020" name="Fungal Divers.">
        <title>Resolving the Mortierellaceae phylogeny through synthesis of multi-gene phylogenetics and phylogenomics.</title>
        <authorList>
            <person name="Vandepol N."/>
            <person name="Liber J."/>
            <person name="Desiro A."/>
            <person name="Na H."/>
            <person name="Kennedy M."/>
            <person name="Barry K."/>
            <person name="Grigoriev I.V."/>
            <person name="Miller A.N."/>
            <person name="O'Donnell K."/>
            <person name="Stajich J.E."/>
            <person name="Bonito G."/>
        </authorList>
    </citation>
    <scope>NUCLEOTIDE SEQUENCE [LARGE SCALE GENOMIC DNA]</scope>
    <source>
        <strain evidence="2 3">AD045</strain>
    </source>
</reference>
<sequence>MSNHPENLDIYDSVGPPPGIHHAKDDNDHSATLVPISGMQDISTFGIAGRIWD</sequence>
<name>A0ABQ7K561_9FUNG</name>
<gene>
    <name evidence="2" type="ORF">BGZ96_005776</name>
</gene>
<evidence type="ECO:0000313" key="3">
    <source>
        <dbReference type="Proteomes" id="UP001194696"/>
    </source>
</evidence>
<evidence type="ECO:0000313" key="2">
    <source>
        <dbReference type="EMBL" id="KAG0290771.1"/>
    </source>
</evidence>
<keyword evidence="3" id="KW-1185">Reference proteome</keyword>
<feature type="region of interest" description="Disordered" evidence="1">
    <location>
        <begin position="1"/>
        <end position="28"/>
    </location>
</feature>
<dbReference type="EMBL" id="JAAAIM010000275">
    <property type="protein sequence ID" value="KAG0290771.1"/>
    <property type="molecule type" value="Genomic_DNA"/>
</dbReference>
<feature type="non-terminal residue" evidence="2">
    <location>
        <position position="53"/>
    </location>
</feature>
<organism evidence="2 3">
    <name type="scientific">Linnemannia gamsii</name>
    <dbReference type="NCBI Taxonomy" id="64522"/>
    <lineage>
        <taxon>Eukaryota</taxon>
        <taxon>Fungi</taxon>
        <taxon>Fungi incertae sedis</taxon>
        <taxon>Mucoromycota</taxon>
        <taxon>Mortierellomycotina</taxon>
        <taxon>Mortierellomycetes</taxon>
        <taxon>Mortierellales</taxon>
        <taxon>Mortierellaceae</taxon>
        <taxon>Linnemannia</taxon>
    </lineage>
</organism>
<evidence type="ECO:0000256" key="1">
    <source>
        <dbReference type="SAM" id="MobiDB-lite"/>
    </source>
</evidence>
<dbReference type="Proteomes" id="UP001194696">
    <property type="component" value="Unassembled WGS sequence"/>
</dbReference>
<protein>
    <submittedName>
        <fullName evidence="2">Uncharacterized protein</fullName>
    </submittedName>
</protein>
<comment type="caution">
    <text evidence="2">The sequence shown here is derived from an EMBL/GenBank/DDBJ whole genome shotgun (WGS) entry which is preliminary data.</text>
</comment>
<accession>A0ABQ7K561</accession>